<evidence type="ECO:0000313" key="2">
    <source>
        <dbReference type="EMBL" id="CAA9351309.1"/>
    </source>
</evidence>
<feature type="region of interest" description="Disordered" evidence="1">
    <location>
        <begin position="118"/>
        <end position="151"/>
    </location>
</feature>
<feature type="compositionally biased region" description="Basic and acidic residues" evidence="1">
    <location>
        <begin position="118"/>
        <end position="131"/>
    </location>
</feature>
<feature type="region of interest" description="Disordered" evidence="1">
    <location>
        <begin position="35"/>
        <end position="55"/>
    </location>
</feature>
<feature type="compositionally biased region" description="Basic and acidic residues" evidence="1">
    <location>
        <begin position="138"/>
        <end position="151"/>
    </location>
</feature>
<name>A0A6J4M8I1_9BACT</name>
<dbReference type="EMBL" id="CADCTU010000762">
    <property type="protein sequence ID" value="CAA9351309.1"/>
    <property type="molecule type" value="Genomic_DNA"/>
</dbReference>
<sequence length="310" mass="33601">MRELRRAGADALLSPLRRAAPERPPLLAAALRGRGARGAHERGQPAAAHAGHARAAARRAHGRLHARRAASLLRPAAAFPARERRVLHLRLGNRGQHVQHAARGSPLPHGTLRARDAHGDRAARRARDPARRVPARVRRGERDPGQVAGDRHGAAVRLPGRTPHRRPAPLLRARTRLRPARVHVRADRHGRDLPGGARARAPRARAGGPRYQSGARRRCVDRDGAGADGVPRRRTPPGIRAAPTAGVAVGDCALRRDRRAARRIPAPALLHDVLGDVRRAADAARGRTPRPMRHRHGVFARRPRGVSAPA</sequence>
<protein>
    <submittedName>
        <fullName evidence="2">Uncharacterized protein</fullName>
    </submittedName>
</protein>
<gene>
    <name evidence="2" type="ORF">AVDCRST_MAG11-3543</name>
</gene>
<evidence type="ECO:0000256" key="1">
    <source>
        <dbReference type="SAM" id="MobiDB-lite"/>
    </source>
</evidence>
<feature type="region of interest" description="Disordered" evidence="1">
    <location>
        <begin position="189"/>
        <end position="243"/>
    </location>
</feature>
<proteinExistence type="predicted"/>
<reference evidence="2" key="1">
    <citation type="submission" date="2020-02" db="EMBL/GenBank/DDBJ databases">
        <authorList>
            <person name="Meier V. D."/>
        </authorList>
    </citation>
    <scope>NUCLEOTIDE SEQUENCE</scope>
    <source>
        <strain evidence="2">AVDCRST_MAG11</strain>
    </source>
</reference>
<dbReference type="AlphaFoldDB" id="A0A6J4M8I1"/>
<feature type="compositionally biased region" description="Low complexity" evidence="1">
    <location>
        <begin position="194"/>
        <end position="210"/>
    </location>
</feature>
<organism evidence="2">
    <name type="scientific">uncultured Gemmatimonadaceae bacterium</name>
    <dbReference type="NCBI Taxonomy" id="246130"/>
    <lineage>
        <taxon>Bacteria</taxon>
        <taxon>Pseudomonadati</taxon>
        <taxon>Gemmatimonadota</taxon>
        <taxon>Gemmatimonadia</taxon>
        <taxon>Gemmatimonadales</taxon>
        <taxon>Gemmatimonadaceae</taxon>
        <taxon>environmental samples</taxon>
    </lineage>
</organism>
<accession>A0A6J4M8I1</accession>